<evidence type="ECO:0000259" key="1">
    <source>
        <dbReference type="Pfam" id="PF17680"/>
    </source>
</evidence>
<organism evidence="2 3">
    <name type="scientific">Desulfurivibrio alkaliphilus (strain DSM 19089 / UNIQEM U267 / AHT2)</name>
    <dbReference type="NCBI Taxonomy" id="589865"/>
    <lineage>
        <taxon>Bacteria</taxon>
        <taxon>Pseudomonadati</taxon>
        <taxon>Thermodesulfobacteriota</taxon>
        <taxon>Desulfobulbia</taxon>
        <taxon>Desulfobulbales</taxon>
        <taxon>Desulfobulbaceae</taxon>
        <taxon>Desulfurivibrio</taxon>
    </lineage>
</organism>
<name>D6Z4B5_DESAT</name>
<dbReference type="KEGG" id="dak:DaAHT2_1698"/>
<evidence type="ECO:0000313" key="3">
    <source>
        <dbReference type="Proteomes" id="UP000001508"/>
    </source>
</evidence>
<dbReference type="EMBL" id="CP001940">
    <property type="protein sequence ID" value="ADH86390.1"/>
    <property type="molecule type" value="Genomic_DNA"/>
</dbReference>
<gene>
    <name evidence="2" type="ordered locus">DaAHT2_1698</name>
</gene>
<dbReference type="Pfam" id="PF17680">
    <property type="entry name" value="FlgO"/>
    <property type="match status" value="1"/>
</dbReference>
<protein>
    <recommendedName>
        <fullName evidence="1">FlgO domain-containing protein</fullName>
    </recommendedName>
</protein>
<dbReference type="OrthoDB" id="8479562at2"/>
<proteinExistence type="predicted"/>
<dbReference type="InParanoid" id="D6Z4B5"/>
<keyword evidence="3" id="KW-1185">Reference proteome</keyword>
<reference evidence="3" key="1">
    <citation type="submission" date="2010-02" db="EMBL/GenBank/DDBJ databases">
        <title>Complete sequence of Desulfurivibrio alkaliphilus AHT2.</title>
        <authorList>
            <consortium name="US DOE Joint Genome Institute"/>
            <person name="Pitluck S."/>
            <person name="Chertkov O."/>
            <person name="Detter J.C."/>
            <person name="Han C."/>
            <person name="Tapia R."/>
            <person name="Larimer F."/>
            <person name="Land M."/>
            <person name="Hauser L."/>
            <person name="Kyrpides N."/>
            <person name="Mikhailova N."/>
            <person name="Sorokin D.Y."/>
            <person name="Muyzer G."/>
            <person name="Woyke T."/>
        </authorList>
    </citation>
    <scope>NUCLEOTIDE SEQUENCE [LARGE SCALE GENOMIC DNA]</scope>
    <source>
        <strain evidence="3">DSM 19089 / UNIQEM U267 / AHT2</strain>
    </source>
</reference>
<dbReference type="STRING" id="589865.DaAHT2_1698"/>
<feature type="domain" description="FlgO" evidence="1">
    <location>
        <begin position="55"/>
        <end position="184"/>
    </location>
</feature>
<sequence>MKKLVKQGCWAAFAGVLLLVLGGCGFRSSEPEPRPVHTGATISVISPDFFGISEDLAGQLVGNYRRGGQPGGTRLILTSLVDLDNLDNSSRFGRTLSESLATQLFRRGFAVEEVRKAEALIFRDPGGELVLSRDVSRLARAHEAHAVVAGTYSLTRQTVIVNLRLVDAASRTVLSVAGMEIQRSPAIDHLLQEGTTMGRHRVEGLQDVGLSGYER</sequence>
<dbReference type="InterPro" id="IPR041215">
    <property type="entry name" value="FlgO_dom"/>
</dbReference>
<dbReference type="AlphaFoldDB" id="D6Z4B5"/>
<dbReference type="eggNOG" id="COG5616">
    <property type="taxonomic scope" value="Bacteria"/>
</dbReference>
<dbReference type="HOGENOM" id="CLU_1281466_0_0_7"/>
<dbReference type="PROSITE" id="PS51257">
    <property type="entry name" value="PROKAR_LIPOPROTEIN"/>
    <property type="match status" value="1"/>
</dbReference>
<dbReference type="Proteomes" id="UP000001508">
    <property type="component" value="Chromosome"/>
</dbReference>
<accession>D6Z4B5</accession>
<evidence type="ECO:0000313" key="2">
    <source>
        <dbReference type="EMBL" id="ADH86390.1"/>
    </source>
</evidence>